<name>A0A3B1D967_9ZZZZ</name>
<dbReference type="InterPro" id="IPR004090">
    <property type="entry name" value="Chemotax_Me-accpt_rcpt"/>
</dbReference>
<dbReference type="GO" id="GO:0004888">
    <property type="term" value="F:transmembrane signaling receptor activity"/>
    <property type="evidence" value="ECO:0007669"/>
    <property type="project" value="InterPro"/>
</dbReference>
<comment type="similarity">
    <text evidence="2">Belongs to the methyl-accepting chemotaxis (MCP) protein family.</text>
</comment>
<dbReference type="PROSITE" id="PS50111">
    <property type="entry name" value="CHEMOTAXIS_TRANSDUC_2"/>
    <property type="match status" value="1"/>
</dbReference>
<feature type="transmembrane region" description="Helical" evidence="4">
    <location>
        <begin position="202"/>
        <end position="224"/>
    </location>
</feature>
<evidence type="ECO:0000313" key="6">
    <source>
        <dbReference type="EMBL" id="VAX32674.1"/>
    </source>
</evidence>
<proteinExistence type="inferred from homology"/>
<evidence type="ECO:0000256" key="1">
    <source>
        <dbReference type="ARBA" id="ARBA00023224"/>
    </source>
</evidence>
<dbReference type="PANTHER" id="PTHR32089:SF112">
    <property type="entry name" value="LYSOZYME-LIKE PROTEIN-RELATED"/>
    <property type="match status" value="1"/>
</dbReference>
<feature type="domain" description="Methyl-accepting transducer" evidence="5">
    <location>
        <begin position="228"/>
        <end position="464"/>
    </location>
</feature>
<organism evidence="6">
    <name type="scientific">hydrothermal vent metagenome</name>
    <dbReference type="NCBI Taxonomy" id="652676"/>
    <lineage>
        <taxon>unclassified sequences</taxon>
        <taxon>metagenomes</taxon>
        <taxon>ecological metagenomes</taxon>
    </lineage>
</organism>
<dbReference type="GO" id="GO:0016020">
    <property type="term" value="C:membrane"/>
    <property type="evidence" value="ECO:0007669"/>
    <property type="project" value="InterPro"/>
</dbReference>
<dbReference type="SUPFAM" id="SSF58104">
    <property type="entry name" value="Methyl-accepting chemotaxis protein (MCP) signaling domain"/>
    <property type="match status" value="1"/>
</dbReference>
<dbReference type="InterPro" id="IPR004089">
    <property type="entry name" value="MCPsignal_dom"/>
</dbReference>
<evidence type="ECO:0000259" key="5">
    <source>
        <dbReference type="PROSITE" id="PS50111"/>
    </source>
</evidence>
<protein>
    <recommendedName>
        <fullName evidence="5">Methyl-accepting transducer domain-containing protein</fullName>
    </recommendedName>
</protein>
<dbReference type="Gene3D" id="3.30.450.290">
    <property type="match status" value="1"/>
</dbReference>
<dbReference type="Gene3D" id="1.10.287.950">
    <property type="entry name" value="Methyl-accepting chemotaxis protein"/>
    <property type="match status" value="1"/>
</dbReference>
<keyword evidence="1" id="KW-0807">Transducer</keyword>
<dbReference type="AlphaFoldDB" id="A0A3B1D967"/>
<evidence type="ECO:0000256" key="4">
    <source>
        <dbReference type="SAM" id="Phobius"/>
    </source>
</evidence>
<feature type="coiled-coil region" evidence="3">
    <location>
        <begin position="264"/>
        <end position="326"/>
    </location>
</feature>
<dbReference type="GO" id="GO:0006935">
    <property type="term" value="P:chemotaxis"/>
    <property type="evidence" value="ECO:0007669"/>
    <property type="project" value="InterPro"/>
</dbReference>
<dbReference type="PRINTS" id="PR00260">
    <property type="entry name" value="CHEMTRNSDUCR"/>
</dbReference>
<keyword evidence="3" id="KW-0175">Coiled coil</keyword>
<dbReference type="PROSITE" id="PS51257">
    <property type="entry name" value="PROKAR_LIPOPROTEIN"/>
    <property type="match status" value="1"/>
</dbReference>
<sequence>MSSYSKYTMQGKLMLIIVLTLAIGLGCVSFLSIRNDINNIKNTEISNMDLLSNVIVEGIKNAMVTGNAPIVIKWLDSIKKSNGLLELKDYRRDGKAAFTNNDTRKEVNEWLGIKRFSMRLSPKEPSPFDPERMDAFKQVVDSAKAVSYDDEIDGEAVFTRLVPIIKDERCFLCHGYDAHPVRSILQISVSKTAMISAINNDIMWAIISSLAMIIVIAFIMGLLINREVIRPITQAVSRISKAARSQDQITSRQASSVHEITVTIEELSASSKQVNAKADSLAEQSKEALFVTHEGQKAIDESISEMNEIKKKVEDIAEDVLTLSENTHQIGAIIHVVGDIANKTDMLAVNAAIEAAKAEEHGKGFAVVASEVRSLADQSKKAAEKIESLVEEIQNSVNSTVMTTEEGGKKVDLGVNHILQAGSTINAAIETITATADAANEIAIASRQESLANDQVAEAMGQINRGMQASSAATKESLSSISELQNRIDDKIREIKESSD</sequence>
<dbReference type="GO" id="GO:0007165">
    <property type="term" value="P:signal transduction"/>
    <property type="evidence" value="ECO:0007669"/>
    <property type="project" value="UniProtKB-KW"/>
</dbReference>
<gene>
    <name evidence="6" type="ORF">MNBD_NITROSPIRAE01-1140</name>
</gene>
<keyword evidence="4" id="KW-0472">Membrane</keyword>
<dbReference type="SMART" id="SM00283">
    <property type="entry name" value="MA"/>
    <property type="match status" value="1"/>
</dbReference>
<reference evidence="6" key="1">
    <citation type="submission" date="2018-06" db="EMBL/GenBank/DDBJ databases">
        <authorList>
            <person name="Zhirakovskaya E."/>
        </authorList>
    </citation>
    <scope>NUCLEOTIDE SEQUENCE</scope>
</reference>
<evidence type="ECO:0000256" key="3">
    <source>
        <dbReference type="SAM" id="Coils"/>
    </source>
</evidence>
<evidence type="ECO:0000256" key="2">
    <source>
        <dbReference type="ARBA" id="ARBA00029447"/>
    </source>
</evidence>
<dbReference type="PANTHER" id="PTHR32089">
    <property type="entry name" value="METHYL-ACCEPTING CHEMOTAXIS PROTEIN MCPB"/>
    <property type="match status" value="1"/>
</dbReference>
<dbReference type="EMBL" id="UOGF01000094">
    <property type="protein sequence ID" value="VAX32674.1"/>
    <property type="molecule type" value="Genomic_DNA"/>
</dbReference>
<keyword evidence="4" id="KW-1133">Transmembrane helix</keyword>
<accession>A0A3B1D967</accession>
<dbReference type="Pfam" id="PF00015">
    <property type="entry name" value="MCPsignal"/>
    <property type="match status" value="1"/>
</dbReference>
<feature type="transmembrane region" description="Helical" evidence="4">
    <location>
        <begin position="12"/>
        <end position="33"/>
    </location>
</feature>
<keyword evidence="4" id="KW-0812">Transmembrane</keyword>